<sequence length="233" mass="26350">MLGDDLLKCRIEHNNKLCQKLLNNDILHVRAAYPIGVTGATGEMVIQEGCLGYRNRELLLPDTSGSRATLFLLKCRLPADTVRDDKALCDLLGGVPKILRSHYSIDVYFVTQQYTEEFMEHLASNISRGLTKFKSLRNYGKCILSRVRSGPYSDIFCEAQDLKNLGNLNLKCLSSEDYKKYVKEQQTVSIERDDSSSSDEEGKDTDNIAIDVITQLMNLSIEYVEPNVRNMEP</sequence>
<protein>
    <submittedName>
        <fullName evidence="1">Uncharacterized protein</fullName>
    </submittedName>
</protein>
<dbReference type="InterPro" id="IPR021387">
    <property type="entry name" value="DUF3023"/>
</dbReference>
<dbReference type="Proteomes" id="UP000033546">
    <property type="component" value="Unassembled WGS sequence"/>
</dbReference>
<dbReference type="PATRIC" id="fig|1359167.3.peg.156"/>
<proteinExistence type="predicted"/>
<organism evidence="1 2">
    <name type="scientific">Ehrlichia cf. muris str. EmCRT</name>
    <dbReference type="NCBI Taxonomy" id="1359167"/>
    <lineage>
        <taxon>Bacteria</taxon>
        <taxon>Pseudomonadati</taxon>
        <taxon>Pseudomonadota</taxon>
        <taxon>Alphaproteobacteria</taxon>
        <taxon>Rickettsiales</taxon>
        <taxon>Anaplasmataceae</taxon>
        <taxon>Ehrlichia</taxon>
    </lineage>
</organism>
<accession>A0A0F3ND60</accession>
<dbReference type="Pfam" id="PF11224">
    <property type="entry name" value="DUF3023"/>
    <property type="match status" value="1"/>
</dbReference>
<evidence type="ECO:0000313" key="1">
    <source>
        <dbReference type="EMBL" id="KJV65975.1"/>
    </source>
</evidence>
<name>A0A0F3ND60_9RICK</name>
<reference evidence="1 2" key="1">
    <citation type="submission" date="2015-02" db="EMBL/GenBank/DDBJ databases">
        <title>Genome Sequencing of Rickettsiales.</title>
        <authorList>
            <person name="Daugherty S.C."/>
            <person name="Su Q."/>
            <person name="Abolude K."/>
            <person name="Beier-Sexton M."/>
            <person name="Carlyon J.A."/>
            <person name="Carter R."/>
            <person name="Day N.P."/>
            <person name="Dumler S.J."/>
            <person name="Dyachenko V."/>
            <person name="Godinez A."/>
            <person name="Kurtti T.J."/>
            <person name="Lichay M."/>
            <person name="Mullins K.E."/>
            <person name="Ott S."/>
            <person name="Pappas-Brown V."/>
            <person name="Paris D.H."/>
            <person name="Patel P."/>
            <person name="Richards A.L."/>
            <person name="Sadzewicz L."/>
            <person name="Sears K."/>
            <person name="Seidman D."/>
            <person name="Sengamalay N."/>
            <person name="Stenos J."/>
            <person name="Tallon L.J."/>
            <person name="Vincent G."/>
            <person name="Fraser C.M."/>
            <person name="Munderloh U."/>
            <person name="Dunning-Hotopp J.C."/>
        </authorList>
    </citation>
    <scope>NUCLEOTIDE SEQUENCE [LARGE SCALE GENOMIC DNA]</scope>
    <source>
        <strain evidence="1 2">EmCRT</strain>
    </source>
</reference>
<dbReference type="AlphaFoldDB" id="A0A0F3ND60"/>
<gene>
    <name evidence="1" type="ORF">EMUCRT_0160</name>
</gene>
<comment type="caution">
    <text evidence="1">The sequence shown here is derived from an EMBL/GenBank/DDBJ whole genome shotgun (WGS) entry which is preliminary data.</text>
</comment>
<evidence type="ECO:0000313" key="2">
    <source>
        <dbReference type="Proteomes" id="UP000033546"/>
    </source>
</evidence>
<dbReference type="EMBL" id="LANU01000001">
    <property type="protein sequence ID" value="KJV65975.1"/>
    <property type="molecule type" value="Genomic_DNA"/>
</dbReference>
<dbReference type="RefSeq" id="WP_045804557.1">
    <property type="nucleotide sequence ID" value="NZ_LANU01000001.1"/>
</dbReference>